<evidence type="ECO:0000256" key="4">
    <source>
        <dbReference type="SAM" id="SignalP"/>
    </source>
</evidence>
<proteinExistence type="predicted"/>
<dbReference type="GO" id="GO:0016279">
    <property type="term" value="F:protein-lysine N-methyltransferase activity"/>
    <property type="evidence" value="ECO:0007669"/>
    <property type="project" value="TreeGrafter"/>
</dbReference>
<gene>
    <name evidence="6" type="ORF">D9Q98_007013</name>
</gene>
<dbReference type="SUPFAM" id="SSF82199">
    <property type="entry name" value="SET domain"/>
    <property type="match status" value="2"/>
</dbReference>
<dbReference type="Proteomes" id="UP001055712">
    <property type="component" value="Unassembled WGS sequence"/>
</dbReference>
<dbReference type="InterPro" id="IPR036464">
    <property type="entry name" value="Rubisco_LSMT_subst-bd_sf"/>
</dbReference>
<dbReference type="CDD" id="cd10527">
    <property type="entry name" value="SET_LSMT"/>
    <property type="match status" value="2"/>
</dbReference>
<dbReference type="Gene3D" id="3.90.1410.10">
    <property type="entry name" value="set domain protein methyltransferase, domain 1"/>
    <property type="match status" value="2"/>
</dbReference>
<feature type="domain" description="SET" evidence="5">
    <location>
        <begin position="426"/>
        <end position="634"/>
    </location>
</feature>
<feature type="chain" id="PRO_5039357977" description="SET domain-containing protein" evidence="4">
    <location>
        <begin position="24"/>
        <end position="768"/>
    </location>
</feature>
<dbReference type="EMBL" id="SIDB01000010">
    <property type="protein sequence ID" value="KAI3427073.1"/>
    <property type="molecule type" value="Genomic_DNA"/>
</dbReference>
<protein>
    <recommendedName>
        <fullName evidence="5">SET domain-containing protein</fullName>
    </recommendedName>
</protein>
<evidence type="ECO:0000256" key="3">
    <source>
        <dbReference type="ARBA" id="ARBA00022691"/>
    </source>
</evidence>
<reference evidence="6" key="1">
    <citation type="journal article" date="2019" name="Plant J.">
        <title>Chlorella vulgaris genome assembly and annotation reveals the molecular basis for metabolic acclimation to high light conditions.</title>
        <authorList>
            <person name="Cecchin M."/>
            <person name="Marcolungo L."/>
            <person name="Rossato M."/>
            <person name="Girolomoni L."/>
            <person name="Cosentino E."/>
            <person name="Cuine S."/>
            <person name="Li-Beisson Y."/>
            <person name="Delledonne M."/>
            <person name="Ballottari M."/>
        </authorList>
    </citation>
    <scope>NUCLEOTIDE SEQUENCE</scope>
    <source>
        <strain evidence="6">211/11P</strain>
    </source>
</reference>
<accession>A0A9D4TJ92</accession>
<feature type="signal peptide" evidence="4">
    <location>
        <begin position="1"/>
        <end position="23"/>
    </location>
</feature>
<dbReference type="PANTHER" id="PTHR13271:SF151">
    <property type="entry name" value="SET DOMAIN-CONTAINING PROTEIN 4"/>
    <property type="match status" value="1"/>
</dbReference>
<evidence type="ECO:0000256" key="1">
    <source>
        <dbReference type="ARBA" id="ARBA00022603"/>
    </source>
</evidence>
<dbReference type="AlphaFoldDB" id="A0A9D4TJ92"/>
<dbReference type="PROSITE" id="PS50280">
    <property type="entry name" value="SET"/>
    <property type="match status" value="2"/>
</dbReference>
<evidence type="ECO:0000256" key="2">
    <source>
        <dbReference type="ARBA" id="ARBA00022679"/>
    </source>
</evidence>
<dbReference type="OrthoDB" id="540532at2759"/>
<dbReference type="Gene3D" id="3.90.1420.10">
    <property type="entry name" value="Rubisco LSMT, substrate-binding domain"/>
    <property type="match status" value="1"/>
</dbReference>
<dbReference type="InterPro" id="IPR001214">
    <property type="entry name" value="SET_dom"/>
</dbReference>
<dbReference type="InterPro" id="IPR050600">
    <property type="entry name" value="SETD3_SETD6_MTase"/>
</dbReference>
<keyword evidence="7" id="KW-1185">Reference proteome</keyword>
<dbReference type="GO" id="GO:0032259">
    <property type="term" value="P:methylation"/>
    <property type="evidence" value="ECO:0007669"/>
    <property type="project" value="UniProtKB-KW"/>
</dbReference>
<reference evidence="6" key="2">
    <citation type="submission" date="2020-11" db="EMBL/GenBank/DDBJ databases">
        <authorList>
            <person name="Cecchin M."/>
            <person name="Marcolungo L."/>
            <person name="Rossato M."/>
            <person name="Girolomoni L."/>
            <person name="Cosentino E."/>
            <person name="Cuine S."/>
            <person name="Li-Beisson Y."/>
            <person name="Delledonne M."/>
            <person name="Ballottari M."/>
        </authorList>
    </citation>
    <scope>NUCLEOTIDE SEQUENCE</scope>
    <source>
        <strain evidence="6">211/11P</strain>
        <tissue evidence="6">Whole cell</tissue>
    </source>
</reference>
<evidence type="ECO:0000259" key="5">
    <source>
        <dbReference type="PROSITE" id="PS50280"/>
    </source>
</evidence>
<keyword evidence="4" id="KW-0732">Signal</keyword>
<organism evidence="6 7">
    <name type="scientific">Chlorella vulgaris</name>
    <name type="common">Green alga</name>
    <dbReference type="NCBI Taxonomy" id="3077"/>
    <lineage>
        <taxon>Eukaryota</taxon>
        <taxon>Viridiplantae</taxon>
        <taxon>Chlorophyta</taxon>
        <taxon>core chlorophytes</taxon>
        <taxon>Trebouxiophyceae</taxon>
        <taxon>Chlorellales</taxon>
        <taxon>Chlorellaceae</taxon>
        <taxon>Chlorella clade</taxon>
        <taxon>Chlorella</taxon>
    </lineage>
</organism>
<name>A0A9D4TJ92_CHLVU</name>
<dbReference type="PANTHER" id="PTHR13271">
    <property type="entry name" value="UNCHARACTERIZED PUTATIVE METHYLTRANSFERASE"/>
    <property type="match status" value="1"/>
</dbReference>
<dbReference type="InterPro" id="IPR046341">
    <property type="entry name" value="SET_dom_sf"/>
</dbReference>
<comment type="caution">
    <text evidence="6">The sequence shown here is derived from an EMBL/GenBank/DDBJ whole genome shotgun (WGS) entry which is preliminary data.</text>
</comment>
<evidence type="ECO:0000313" key="6">
    <source>
        <dbReference type="EMBL" id="KAI3427073.1"/>
    </source>
</evidence>
<evidence type="ECO:0000313" key="7">
    <source>
        <dbReference type="Proteomes" id="UP001055712"/>
    </source>
</evidence>
<keyword evidence="1" id="KW-0489">Methyltransferase</keyword>
<dbReference type="Pfam" id="PF00856">
    <property type="entry name" value="SET"/>
    <property type="match status" value="2"/>
</dbReference>
<sequence>MIAPSLLSGALLLLLLLSACTQSDWPHLDDSPEARVARWAVEQGAELSGFRIGRACPTCLRGVIATADLPEGHVIQKIPMTLALRLGDTTPAIPAEHARLLLEGMHNDPAFNASWHLFWATQPTPDELFTPELYTDQHLEMLQTPELEELARDRRDSTVAVYSGEYSYQAYSPFAEVVPPDRVSLETFKYMSSLLNSRMFGLHFTGLAEDELVGYLVPVADFFNHDDDPNASRSNDDEHMSVFAIKPIKAGEAITFNYFQGVIHRPDMSMFFFGFVAEREEPLLAAVDLPTFDPDNVFAATPPDDSMYDDPKCEFVKCEFVTWQEYDRLAARLKAAPPSDMQDEAWLENASVADGRLRILLQYRIARKRALRNTMNKIAAHLGGHGQHPNRDRGKAAAASESDLGGIEAIEARLARWLISNGALLSGFSIGRECPTCLRGVVATKDLAPNEVIMKIPFSAMIRFPADQTGYPAELARSMLLRMHTDPAFNATFSLFWQAHPAADEAFTPELYTDEQLDNLQTPELEAMARRQRDTTEEVFYGSYGEPPYAPMIEVLPAVTVDTFKHAAAMLNSRAFGFNCDETETEVCTHLVPLLDLLNHSDDPNAERTGDSKLVTLAATRHIRRGEAITHNYFEGVIHRPDMSMFYFGFVAEREVPLLPAVDLPDFNEDDPFAATPPDDSRYDDPDGEFVTAQEHARLSARLAAAATTLEEDEALLAGGTVKDWRDNTILRYRIARKRALTLAIDKIAAVLGLGVERAVDADVEHEL</sequence>
<feature type="domain" description="SET" evidence="5">
    <location>
        <begin position="45"/>
        <end position="259"/>
    </location>
</feature>
<keyword evidence="3" id="KW-0949">S-adenosyl-L-methionine</keyword>
<keyword evidence="2" id="KW-0808">Transferase</keyword>